<dbReference type="InterPro" id="IPR013785">
    <property type="entry name" value="Aldolase_TIM"/>
</dbReference>
<comment type="subunit">
    <text evidence="4">Homodimer.</text>
</comment>
<dbReference type="Gene3D" id="3.20.20.70">
    <property type="entry name" value="Aldolase class I"/>
    <property type="match status" value="1"/>
</dbReference>
<sequence length="259" mass="26402">MRPLPFAPLAVPAIIAPLTGGSTEAVAAQAAAAGSEPGVDVLEWRVDALLEAQDAWGVRSSRAARAVVEGFEAATLPGLPVLATFRSEAEGGECPLEVYFELVAALMGVAAPDDRGGMVSPSAVDVEIARDGALELIGAARETGVAVVASSHEWEATPPAEEIQARLHRMAAAGADVAKIAVMPQTMEDVFGLMQATHAASEALAIPVIGIAMGERGRLTRLCAAEFGSAATFATVGAASAPGQMTAAQVAAVRQALRR</sequence>
<dbReference type="Proteomes" id="UP001500984">
    <property type="component" value="Unassembled WGS sequence"/>
</dbReference>
<comment type="similarity">
    <text evidence="4">Belongs to the type-I 3-dehydroquinase family.</text>
</comment>
<feature type="binding site" evidence="4">
    <location>
        <position position="240"/>
    </location>
    <ligand>
        <name>3-dehydroquinate</name>
        <dbReference type="ChEBI" id="CHEBI:32364"/>
    </ligand>
</feature>
<gene>
    <name evidence="4 5" type="primary">aroD</name>
    <name evidence="5" type="ORF">GCM10009823_16300</name>
</gene>
<dbReference type="InterPro" id="IPR001381">
    <property type="entry name" value="DHquinase_I"/>
</dbReference>
<dbReference type="RefSeq" id="WP_344336845.1">
    <property type="nucleotide sequence ID" value="NZ_BAAAPZ010000006.1"/>
</dbReference>
<dbReference type="EC" id="4.2.1.10" evidence="4"/>
<dbReference type="EMBL" id="BAAAPZ010000006">
    <property type="protein sequence ID" value="GAA2096280.1"/>
    <property type="molecule type" value="Genomic_DNA"/>
</dbReference>
<comment type="function">
    <text evidence="4">Involved in the third step of the chorismate pathway, which leads to the biosynthesis of aromatic amino acids. Catalyzes the cis-dehydration of 3-dehydroquinate (DHQ) and introduces the first double bond of the aromatic ring to yield 3-dehydroshikimate.</text>
</comment>
<feature type="active site" description="Schiff-base intermediate with substrate" evidence="4">
    <location>
        <position position="179"/>
    </location>
</feature>
<feature type="binding site" evidence="4">
    <location>
        <position position="244"/>
    </location>
    <ligand>
        <name>3-dehydroquinate</name>
        <dbReference type="ChEBI" id="CHEBI:32364"/>
    </ligand>
</feature>
<keyword evidence="4" id="KW-0057">Aromatic amino acid biosynthesis</keyword>
<reference evidence="6" key="1">
    <citation type="journal article" date="2019" name="Int. J. Syst. Evol. Microbiol.">
        <title>The Global Catalogue of Microorganisms (GCM) 10K type strain sequencing project: providing services to taxonomists for standard genome sequencing and annotation.</title>
        <authorList>
            <consortium name="The Broad Institute Genomics Platform"/>
            <consortium name="The Broad Institute Genome Sequencing Center for Infectious Disease"/>
            <person name="Wu L."/>
            <person name="Ma J."/>
        </authorList>
    </citation>
    <scope>NUCLEOTIDE SEQUENCE [LARGE SCALE GENOMIC DNA]</scope>
    <source>
        <strain evidence="6">JCM 15900</strain>
    </source>
</reference>
<organism evidence="5 6">
    <name type="scientific">Brevibacterium salitolerans</name>
    <dbReference type="NCBI Taxonomy" id="1403566"/>
    <lineage>
        <taxon>Bacteria</taxon>
        <taxon>Bacillati</taxon>
        <taxon>Actinomycetota</taxon>
        <taxon>Actinomycetes</taxon>
        <taxon>Micrococcales</taxon>
        <taxon>Brevibacteriaceae</taxon>
        <taxon>Brevibacterium</taxon>
    </lineage>
</organism>
<feature type="binding site" evidence="4">
    <location>
        <position position="221"/>
    </location>
    <ligand>
        <name>3-dehydroquinate</name>
        <dbReference type="ChEBI" id="CHEBI:32364"/>
    </ligand>
</feature>
<evidence type="ECO:0000313" key="6">
    <source>
        <dbReference type="Proteomes" id="UP001500984"/>
    </source>
</evidence>
<feature type="binding site" evidence="4">
    <location>
        <position position="86"/>
    </location>
    <ligand>
        <name>3-dehydroquinate</name>
        <dbReference type="ChEBI" id="CHEBI:32364"/>
    </ligand>
</feature>
<evidence type="ECO:0000256" key="4">
    <source>
        <dbReference type="HAMAP-Rule" id="MF_00214"/>
    </source>
</evidence>
<keyword evidence="6" id="KW-1185">Reference proteome</keyword>
<dbReference type="HAMAP" id="MF_00214">
    <property type="entry name" value="AroD"/>
    <property type="match status" value="1"/>
</dbReference>
<protein>
    <recommendedName>
        <fullName evidence="4">3-dehydroquinate dehydratase</fullName>
        <shortName evidence="4">3-dehydroquinase</shortName>
        <ecNumber evidence="4">4.2.1.10</ecNumber>
    </recommendedName>
    <alternativeName>
        <fullName evidence="4">Type I DHQase</fullName>
    </alternativeName>
    <alternativeName>
        <fullName evidence="4">Type I dehydroquinase</fullName>
        <shortName evidence="4">DHQ1</shortName>
    </alternativeName>
</protein>
<dbReference type="SUPFAM" id="SSF51569">
    <property type="entry name" value="Aldolase"/>
    <property type="match status" value="1"/>
</dbReference>
<dbReference type="PANTHER" id="PTHR43699:SF1">
    <property type="entry name" value="3-DEHYDROQUINATE DEHYDRATASE"/>
    <property type="match status" value="1"/>
</dbReference>
<comment type="pathway">
    <text evidence="4">Metabolic intermediate biosynthesis; chorismate biosynthesis; chorismate from D-erythrose 4-phosphate and phosphoenolpyruvate: step 3/7.</text>
</comment>
<dbReference type="PANTHER" id="PTHR43699">
    <property type="entry name" value="3-DEHYDROQUINATE DEHYDRATASE"/>
    <property type="match status" value="1"/>
</dbReference>
<accession>A0ABP5I8U2</accession>
<comment type="caution">
    <text evidence="4">Lacks conserved residue(s) required for the propagation of feature annotation.</text>
</comment>
<dbReference type="NCBIfam" id="TIGR01093">
    <property type="entry name" value="aroD"/>
    <property type="match status" value="1"/>
</dbReference>
<name>A0ABP5I8U2_9MICO</name>
<comment type="catalytic activity">
    <reaction evidence="1 4">
        <text>3-dehydroquinate = 3-dehydroshikimate + H2O</text>
        <dbReference type="Rhea" id="RHEA:21096"/>
        <dbReference type="ChEBI" id="CHEBI:15377"/>
        <dbReference type="ChEBI" id="CHEBI:16630"/>
        <dbReference type="ChEBI" id="CHEBI:32364"/>
        <dbReference type="EC" id="4.2.1.10"/>
    </reaction>
</comment>
<evidence type="ECO:0000256" key="3">
    <source>
        <dbReference type="ARBA" id="ARBA00023270"/>
    </source>
</evidence>
<keyword evidence="3 4" id="KW-0704">Schiff base</keyword>
<dbReference type="InterPro" id="IPR050146">
    <property type="entry name" value="Type-I_3-dehydroquinase"/>
</dbReference>
<feature type="active site" description="Proton donor/acceptor" evidence="4">
    <location>
        <position position="152"/>
    </location>
</feature>
<dbReference type="CDD" id="cd00502">
    <property type="entry name" value="DHQase_I"/>
    <property type="match status" value="1"/>
</dbReference>
<evidence type="ECO:0000256" key="1">
    <source>
        <dbReference type="ARBA" id="ARBA00001864"/>
    </source>
</evidence>
<keyword evidence="2 4" id="KW-0456">Lyase</keyword>
<proteinExistence type="inferred from homology"/>
<feature type="binding site" evidence="4">
    <location>
        <begin position="43"/>
        <end position="45"/>
    </location>
    <ligand>
        <name>3-dehydroquinate</name>
        <dbReference type="ChEBI" id="CHEBI:32364"/>
    </ligand>
</feature>
<evidence type="ECO:0000313" key="5">
    <source>
        <dbReference type="EMBL" id="GAA2096280.1"/>
    </source>
</evidence>
<dbReference type="Pfam" id="PF01487">
    <property type="entry name" value="DHquinase_I"/>
    <property type="match status" value="1"/>
</dbReference>
<evidence type="ECO:0000256" key="2">
    <source>
        <dbReference type="ARBA" id="ARBA00023239"/>
    </source>
</evidence>
<keyword evidence="4" id="KW-0028">Amino-acid biosynthesis</keyword>
<comment type="caution">
    <text evidence="5">The sequence shown here is derived from an EMBL/GenBank/DDBJ whole genome shotgun (WGS) entry which is preliminary data.</text>
</comment>